<name>A0ACB6ZKW7_THEGA</name>
<reference evidence="1" key="2">
    <citation type="journal article" date="2020" name="Nat. Commun.">
        <title>Large-scale genome sequencing of mycorrhizal fungi provides insights into the early evolution of symbiotic traits.</title>
        <authorList>
            <person name="Miyauchi S."/>
            <person name="Kiss E."/>
            <person name="Kuo A."/>
            <person name="Drula E."/>
            <person name="Kohler A."/>
            <person name="Sanchez-Garcia M."/>
            <person name="Morin E."/>
            <person name="Andreopoulos B."/>
            <person name="Barry K.W."/>
            <person name="Bonito G."/>
            <person name="Buee M."/>
            <person name="Carver A."/>
            <person name="Chen C."/>
            <person name="Cichocki N."/>
            <person name="Clum A."/>
            <person name="Culley D."/>
            <person name="Crous P.W."/>
            <person name="Fauchery L."/>
            <person name="Girlanda M."/>
            <person name="Hayes R.D."/>
            <person name="Keri Z."/>
            <person name="LaButti K."/>
            <person name="Lipzen A."/>
            <person name="Lombard V."/>
            <person name="Magnuson J."/>
            <person name="Maillard F."/>
            <person name="Murat C."/>
            <person name="Nolan M."/>
            <person name="Ohm R.A."/>
            <person name="Pangilinan J."/>
            <person name="Pereira M.F."/>
            <person name="Perotto S."/>
            <person name="Peter M."/>
            <person name="Pfister S."/>
            <person name="Riley R."/>
            <person name="Sitrit Y."/>
            <person name="Stielow J.B."/>
            <person name="Szollosi G."/>
            <person name="Zifcakova L."/>
            <person name="Stursova M."/>
            <person name="Spatafora J.W."/>
            <person name="Tedersoo L."/>
            <person name="Vaario L.M."/>
            <person name="Yamada A."/>
            <person name="Yan M."/>
            <person name="Wang P."/>
            <person name="Xu J."/>
            <person name="Bruns T."/>
            <person name="Baldrian P."/>
            <person name="Vilgalys R."/>
            <person name="Dunand C."/>
            <person name="Henrissat B."/>
            <person name="Grigoriev I.V."/>
            <person name="Hibbett D."/>
            <person name="Nagy L.G."/>
            <person name="Martin F.M."/>
        </authorList>
    </citation>
    <scope>NUCLEOTIDE SEQUENCE</scope>
    <source>
        <strain evidence="1">P2</strain>
    </source>
</reference>
<proteinExistence type="predicted"/>
<evidence type="ECO:0000313" key="1">
    <source>
        <dbReference type="EMBL" id="KAF9650224.1"/>
    </source>
</evidence>
<keyword evidence="1" id="KW-0378">Hydrolase</keyword>
<organism evidence="1 2">
    <name type="scientific">Thelephora ganbajun</name>
    <name type="common">Ganba fungus</name>
    <dbReference type="NCBI Taxonomy" id="370292"/>
    <lineage>
        <taxon>Eukaryota</taxon>
        <taxon>Fungi</taxon>
        <taxon>Dikarya</taxon>
        <taxon>Basidiomycota</taxon>
        <taxon>Agaricomycotina</taxon>
        <taxon>Agaricomycetes</taxon>
        <taxon>Thelephorales</taxon>
        <taxon>Thelephoraceae</taxon>
        <taxon>Thelephora</taxon>
    </lineage>
</organism>
<accession>A0ACB6ZKW7</accession>
<dbReference type="EMBL" id="MU117987">
    <property type="protein sequence ID" value="KAF9650224.1"/>
    <property type="molecule type" value="Genomic_DNA"/>
</dbReference>
<protein>
    <submittedName>
        <fullName evidence="1">Glycoside hydrolase family 13 protein</fullName>
    </submittedName>
</protein>
<dbReference type="Proteomes" id="UP000886501">
    <property type="component" value="Unassembled WGS sequence"/>
</dbReference>
<evidence type="ECO:0000313" key="2">
    <source>
        <dbReference type="Proteomes" id="UP000886501"/>
    </source>
</evidence>
<keyword evidence="2" id="KW-1185">Reference proteome</keyword>
<gene>
    <name evidence="1" type="ORF">BDM02DRAFT_3154978</name>
</gene>
<sequence>MGLLKALAVSSFLFVSSLAASASDWHSRSIYQLVTDRFALTDGSGPACNTEDRKYCGGTYRGIMNHLDYIQNMGFDAIWVSPVVSTFEGSSAYGEGYHGYWPQDLYSLNSHFGTGEDLKALAGALHKRNMYLMVDVVVNHLASKDFPPPFSSFNPFNRESDFHPRCLITDYNNQTQVEQCWLGDDKVALIDVNTEKDEIINTYNNWIKTLVGNYSVDGIRIDTVKHIRKDFWPNFASSSGVYTIGEVLHNETDYVAGYTHVLDAVLDYPTWFPLVAGFQTQFGNLSSLARVITTSQSAYKNGLFGTASFLENHDQPRFPSLTNDTARLRNAITFPFVHDGIPIVYYGQEQGYAGGPDPANREALWFSGYVQDKDLVKHIKTLNGARKAAITANSQFLSTAVRPATGHFPDLLETTLAVSKPPMLALFTNVGSSGTASWKVPKSGHSGNTQLIDVLSCTILTTNSDGGLTTNTTNGLPRVYLPVSALSASNKICINNLSTGNSAPGGAMPSLMLVGLASFVSLLM</sequence>
<comment type="caution">
    <text evidence="1">The sequence shown here is derived from an EMBL/GenBank/DDBJ whole genome shotgun (WGS) entry which is preliminary data.</text>
</comment>
<reference evidence="1" key="1">
    <citation type="submission" date="2019-10" db="EMBL/GenBank/DDBJ databases">
        <authorList>
            <consortium name="DOE Joint Genome Institute"/>
            <person name="Kuo A."/>
            <person name="Miyauchi S."/>
            <person name="Kiss E."/>
            <person name="Drula E."/>
            <person name="Kohler A."/>
            <person name="Sanchez-Garcia M."/>
            <person name="Andreopoulos B."/>
            <person name="Barry K.W."/>
            <person name="Bonito G."/>
            <person name="Buee M."/>
            <person name="Carver A."/>
            <person name="Chen C."/>
            <person name="Cichocki N."/>
            <person name="Clum A."/>
            <person name="Culley D."/>
            <person name="Crous P.W."/>
            <person name="Fauchery L."/>
            <person name="Girlanda M."/>
            <person name="Hayes R."/>
            <person name="Keri Z."/>
            <person name="Labutti K."/>
            <person name="Lipzen A."/>
            <person name="Lombard V."/>
            <person name="Magnuson J."/>
            <person name="Maillard F."/>
            <person name="Morin E."/>
            <person name="Murat C."/>
            <person name="Nolan M."/>
            <person name="Ohm R."/>
            <person name="Pangilinan J."/>
            <person name="Pereira M."/>
            <person name="Perotto S."/>
            <person name="Peter M."/>
            <person name="Riley R."/>
            <person name="Sitrit Y."/>
            <person name="Stielow B."/>
            <person name="Szollosi G."/>
            <person name="Zifcakova L."/>
            <person name="Stursova M."/>
            <person name="Spatafora J.W."/>
            <person name="Tedersoo L."/>
            <person name="Vaario L.-M."/>
            <person name="Yamada A."/>
            <person name="Yan M."/>
            <person name="Wang P."/>
            <person name="Xu J."/>
            <person name="Bruns T."/>
            <person name="Baldrian P."/>
            <person name="Vilgalys R."/>
            <person name="Henrissat B."/>
            <person name="Grigoriev I.V."/>
            <person name="Hibbett D."/>
            <person name="Nagy L.G."/>
            <person name="Martin F.M."/>
        </authorList>
    </citation>
    <scope>NUCLEOTIDE SEQUENCE</scope>
    <source>
        <strain evidence="1">P2</strain>
    </source>
</reference>